<dbReference type="SUPFAM" id="SSF53955">
    <property type="entry name" value="Lysozyme-like"/>
    <property type="match status" value="1"/>
</dbReference>
<gene>
    <name evidence="4" type="ORF">HK439_24810</name>
</gene>
<proteinExistence type="inferred from homology"/>
<dbReference type="Proteomes" id="UP000598467">
    <property type="component" value="Unassembled WGS sequence"/>
</dbReference>
<dbReference type="InterPro" id="IPR008258">
    <property type="entry name" value="Transglycosylase_SLT_dom_1"/>
</dbReference>
<protein>
    <submittedName>
        <fullName evidence="4">Lytic transglycosylase domain-containing protein</fullName>
    </submittedName>
</protein>
<accession>A0A926P6J6</accession>
<dbReference type="AlphaFoldDB" id="A0A926P6J6"/>
<feature type="domain" description="Transglycosylase SLT" evidence="3">
    <location>
        <begin position="31"/>
        <end position="135"/>
    </location>
</feature>
<dbReference type="Gene3D" id="1.10.530.10">
    <property type="match status" value="1"/>
</dbReference>
<dbReference type="InterPro" id="IPR023346">
    <property type="entry name" value="Lysozyme-like_dom_sf"/>
</dbReference>
<comment type="similarity">
    <text evidence="2">Belongs to the virb1 family.</text>
</comment>
<evidence type="ECO:0000259" key="3">
    <source>
        <dbReference type="Pfam" id="PF01464"/>
    </source>
</evidence>
<reference evidence="4" key="1">
    <citation type="submission" date="2020-05" db="EMBL/GenBank/DDBJ databases">
        <title>Identification of trans-AT polyketide cluster in two marine bacteria, producers of a novel glutaramide-containing polyketide sesbanimide D and analogs.</title>
        <authorList>
            <person name="Kacar D."/>
            <person name="Rodriguez P."/>
            <person name="Canedo L."/>
            <person name="Gonzalez E."/>
            <person name="Galan B."/>
            <person name="De La Calle F."/>
            <person name="Garcia J.L."/>
        </authorList>
    </citation>
    <scope>NUCLEOTIDE SEQUENCE</scope>
    <source>
        <strain evidence="4">PHM038</strain>
    </source>
</reference>
<evidence type="ECO:0000256" key="2">
    <source>
        <dbReference type="ARBA" id="ARBA00009387"/>
    </source>
</evidence>
<dbReference type="PANTHER" id="PTHR37423:SF2">
    <property type="entry name" value="MEMBRANE-BOUND LYTIC MUREIN TRANSGLYCOSYLASE C"/>
    <property type="match status" value="1"/>
</dbReference>
<dbReference type="CDD" id="cd00254">
    <property type="entry name" value="LT-like"/>
    <property type="match status" value="1"/>
</dbReference>
<comment type="similarity">
    <text evidence="1">Belongs to the transglycosylase Slt family.</text>
</comment>
<dbReference type="RefSeq" id="WP_190294181.1">
    <property type="nucleotide sequence ID" value="NZ_JABFCZ010000040.1"/>
</dbReference>
<sequence>MDKVNLLLFMAATAIVAPVEADSLEPFQFHIDAASQRFDLPAKWIEAVIEAESNGDPRALSATGAMGLMQLMPDTWAEMRDRYGLGTDPFVPQMNILAGTAYLKAMYDRFGYPGLFAAYNAGPGRYEEHRSNGKRLPGETRAYVARIEKRLERADKSVRSSSAAAHNLTQMHAGSDLFFPNCDAKDDAGATIFVPLLMQKARDK</sequence>
<dbReference type="EMBL" id="JABFCZ010000040">
    <property type="protein sequence ID" value="MBD1549491.1"/>
    <property type="molecule type" value="Genomic_DNA"/>
</dbReference>
<organism evidence="4 5">
    <name type="scientific">Roseibium aggregatum</name>
    <dbReference type="NCBI Taxonomy" id="187304"/>
    <lineage>
        <taxon>Bacteria</taxon>
        <taxon>Pseudomonadati</taxon>
        <taxon>Pseudomonadota</taxon>
        <taxon>Alphaproteobacteria</taxon>
        <taxon>Hyphomicrobiales</taxon>
        <taxon>Stappiaceae</taxon>
        <taxon>Roseibium</taxon>
    </lineage>
</organism>
<name>A0A926P6J6_9HYPH</name>
<dbReference type="PANTHER" id="PTHR37423">
    <property type="entry name" value="SOLUBLE LYTIC MUREIN TRANSGLYCOSYLASE-RELATED"/>
    <property type="match status" value="1"/>
</dbReference>
<evidence type="ECO:0000313" key="5">
    <source>
        <dbReference type="Proteomes" id="UP000598467"/>
    </source>
</evidence>
<evidence type="ECO:0000256" key="1">
    <source>
        <dbReference type="ARBA" id="ARBA00007734"/>
    </source>
</evidence>
<comment type="caution">
    <text evidence="4">The sequence shown here is derived from an EMBL/GenBank/DDBJ whole genome shotgun (WGS) entry which is preliminary data.</text>
</comment>
<evidence type="ECO:0000313" key="4">
    <source>
        <dbReference type="EMBL" id="MBD1549491.1"/>
    </source>
</evidence>
<dbReference type="Pfam" id="PF01464">
    <property type="entry name" value="SLT"/>
    <property type="match status" value="1"/>
</dbReference>